<accession>A0A5B7IM32</accession>
<keyword evidence="2" id="KW-1185">Reference proteome</keyword>
<evidence type="ECO:0000313" key="2">
    <source>
        <dbReference type="Proteomes" id="UP000324222"/>
    </source>
</evidence>
<name>A0A5B7IM32_PORTR</name>
<comment type="caution">
    <text evidence="1">The sequence shown here is derived from an EMBL/GenBank/DDBJ whole genome shotgun (WGS) entry which is preliminary data.</text>
</comment>
<protein>
    <submittedName>
        <fullName evidence="1">Uncharacterized protein</fullName>
    </submittedName>
</protein>
<proteinExistence type="predicted"/>
<dbReference type="Gene3D" id="3.40.50.2300">
    <property type="match status" value="1"/>
</dbReference>
<reference evidence="1 2" key="1">
    <citation type="submission" date="2019-05" db="EMBL/GenBank/DDBJ databases">
        <title>Another draft genome of Portunus trituberculatus and its Hox gene families provides insights of decapod evolution.</title>
        <authorList>
            <person name="Jeong J.-H."/>
            <person name="Song I."/>
            <person name="Kim S."/>
            <person name="Choi T."/>
            <person name="Kim D."/>
            <person name="Ryu S."/>
            <person name="Kim W."/>
        </authorList>
    </citation>
    <scope>NUCLEOTIDE SEQUENCE [LARGE SCALE GENOMIC DNA]</scope>
    <source>
        <tissue evidence="1">Muscle</tissue>
    </source>
</reference>
<organism evidence="1 2">
    <name type="scientific">Portunus trituberculatus</name>
    <name type="common">Swimming crab</name>
    <name type="synonym">Neptunus trituberculatus</name>
    <dbReference type="NCBI Taxonomy" id="210409"/>
    <lineage>
        <taxon>Eukaryota</taxon>
        <taxon>Metazoa</taxon>
        <taxon>Ecdysozoa</taxon>
        <taxon>Arthropoda</taxon>
        <taxon>Crustacea</taxon>
        <taxon>Multicrustacea</taxon>
        <taxon>Malacostraca</taxon>
        <taxon>Eumalacostraca</taxon>
        <taxon>Eucarida</taxon>
        <taxon>Decapoda</taxon>
        <taxon>Pleocyemata</taxon>
        <taxon>Brachyura</taxon>
        <taxon>Eubrachyura</taxon>
        <taxon>Portunoidea</taxon>
        <taxon>Portunidae</taxon>
        <taxon>Portuninae</taxon>
        <taxon>Portunus</taxon>
    </lineage>
</organism>
<sequence length="60" mass="7120">MVEIVKKLGWSYISIIYEESNYGIKVRGCDRYGCIIAFWQLTRHHNVLVYAVRLRNTCHC</sequence>
<dbReference type="AlphaFoldDB" id="A0A5B7IM32"/>
<dbReference type="EMBL" id="VSRR010071820">
    <property type="protein sequence ID" value="MPC86541.1"/>
    <property type="molecule type" value="Genomic_DNA"/>
</dbReference>
<evidence type="ECO:0000313" key="1">
    <source>
        <dbReference type="EMBL" id="MPC86541.1"/>
    </source>
</evidence>
<gene>
    <name evidence="1" type="ORF">E2C01_081372</name>
</gene>
<dbReference type="Proteomes" id="UP000324222">
    <property type="component" value="Unassembled WGS sequence"/>
</dbReference>